<feature type="coiled-coil region" evidence="1">
    <location>
        <begin position="51"/>
        <end position="92"/>
    </location>
</feature>
<dbReference type="KEGG" id="vcn:VOLCADRAFT_91556"/>
<evidence type="ECO:0000313" key="3">
    <source>
        <dbReference type="EMBL" id="EFJ47891.1"/>
    </source>
</evidence>
<sequence length="203" mass="22603">MWRLLCGSRLVRFAVFCAAVMPPSQGLGERPVRLAYTRESSERRHRRRVALYRLQAAVQEARSELAATRRRIVEEVRRRQELQHQVEEVERARQAGAGGGYWVPAAVQQHFNRVVTQGSVVDVGNSVAAGMGLVCVCMYVCVCVCVYGGHIPAAVSETRATADSTAPPATSTRIGSFLPIYCNLRDFNLFSATSFLDDEWARR</sequence>
<evidence type="ECO:0000313" key="4">
    <source>
        <dbReference type="Proteomes" id="UP000001058"/>
    </source>
</evidence>
<gene>
    <name evidence="3" type="ORF">VOLCADRAFT_91556</name>
</gene>
<keyword evidence="1" id="KW-0175">Coiled coil</keyword>
<reference evidence="3 4" key="1">
    <citation type="journal article" date="2010" name="Science">
        <title>Genomic analysis of organismal complexity in the multicellular green alga Volvox carteri.</title>
        <authorList>
            <person name="Prochnik S.E."/>
            <person name="Umen J."/>
            <person name="Nedelcu A.M."/>
            <person name="Hallmann A."/>
            <person name="Miller S.M."/>
            <person name="Nishii I."/>
            <person name="Ferris P."/>
            <person name="Kuo A."/>
            <person name="Mitros T."/>
            <person name="Fritz-Laylin L.K."/>
            <person name="Hellsten U."/>
            <person name="Chapman J."/>
            <person name="Simakov O."/>
            <person name="Rensing S.A."/>
            <person name="Terry A."/>
            <person name="Pangilinan J."/>
            <person name="Kapitonov V."/>
            <person name="Jurka J."/>
            <person name="Salamov A."/>
            <person name="Shapiro H."/>
            <person name="Schmutz J."/>
            <person name="Grimwood J."/>
            <person name="Lindquist E."/>
            <person name="Lucas S."/>
            <person name="Grigoriev I.V."/>
            <person name="Schmitt R."/>
            <person name="Kirk D."/>
            <person name="Rokhsar D.S."/>
        </authorList>
    </citation>
    <scope>NUCLEOTIDE SEQUENCE [LARGE SCALE GENOMIC DNA]</scope>
    <source>
        <strain evidence="4">f. Nagariensis / Eve</strain>
    </source>
</reference>
<keyword evidence="4" id="KW-1185">Reference proteome</keyword>
<name>D8TXD8_VOLCA</name>
<dbReference type="InParanoid" id="D8TXD8"/>
<dbReference type="GeneID" id="9615258"/>
<feature type="signal peptide" evidence="2">
    <location>
        <begin position="1"/>
        <end position="26"/>
    </location>
</feature>
<keyword evidence="2" id="KW-0732">Signal</keyword>
<dbReference type="EMBL" id="GL378342">
    <property type="protein sequence ID" value="EFJ47891.1"/>
    <property type="molecule type" value="Genomic_DNA"/>
</dbReference>
<protein>
    <submittedName>
        <fullName evidence="3">Uncharacterized protein</fullName>
    </submittedName>
</protein>
<proteinExistence type="predicted"/>
<evidence type="ECO:0000256" key="2">
    <source>
        <dbReference type="SAM" id="SignalP"/>
    </source>
</evidence>
<dbReference type="RefSeq" id="XP_002950997.1">
    <property type="nucleotide sequence ID" value="XM_002950951.1"/>
</dbReference>
<feature type="chain" id="PRO_5003123986" evidence="2">
    <location>
        <begin position="27"/>
        <end position="203"/>
    </location>
</feature>
<dbReference type="AlphaFoldDB" id="D8TXD8"/>
<evidence type="ECO:0000256" key="1">
    <source>
        <dbReference type="SAM" id="Coils"/>
    </source>
</evidence>
<dbReference type="OrthoDB" id="550449at2759"/>
<organism evidence="4">
    <name type="scientific">Volvox carteri f. nagariensis</name>
    <dbReference type="NCBI Taxonomy" id="3068"/>
    <lineage>
        <taxon>Eukaryota</taxon>
        <taxon>Viridiplantae</taxon>
        <taxon>Chlorophyta</taxon>
        <taxon>core chlorophytes</taxon>
        <taxon>Chlorophyceae</taxon>
        <taxon>CS clade</taxon>
        <taxon>Chlamydomonadales</taxon>
        <taxon>Volvocaceae</taxon>
        <taxon>Volvox</taxon>
    </lineage>
</organism>
<accession>D8TXD8</accession>
<dbReference type="Proteomes" id="UP000001058">
    <property type="component" value="Unassembled WGS sequence"/>
</dbReference>